<dbReference type="InterPro" id="IPR000160">
    <property type="entry name" value="GGDEF_dom"/>
</dbReference>
<dbReference type="SUPFAM" id="SSF55785">
    <property type="entry name" value="PYP-like sensor domain (PAS domain)"/>
    <property type="match status" value="1"/>
</dbReference>
<dbReference type="SMART" id="SM00052">
    <property type="entry name" value="EAL"/>
    <property type="match status" value="1"/>
</dbReference>
<reference evidence="4" key="1">
    <citation type="journal article" date="2019" name="Int. J. Syst. Evol. Microbiol.">
        <title>The Global Catalogue of Microorganisms (GCM) 10K type strain sequencing project: providing services to taxonomists for standard genome sequencing and annotation.</title>
        <authorList>
            <consortium name="The Broad Institute Genomics Platform"/>
            <consortium name="The Broad Institute Genome Sequencing Center for Infectious Disease"/>
            <person name="Wu L."/>
            <person name="Ma J."/>
        </authorList>
    </citation>
    <scope>NUCLEOTIDE SEQUENCE [LARGE SCALE GENOMIC DNA]</scope>
    <source>
        <strain evidence="4">ZS-35-S2</strain>
    </source>
</reference>
<dbReference type="EMBL" id="JBHUIJ010000006">
    <property type="protein sequence ID" value="MFD2237014.1"/>
    <property type="molecule type" value="Genomic_DNA"/>
</dbReference>
<feature type="domain" description="GGDEF" evidence="2">
    <location>
        <begin position="345"/>
        <end position="478"/>
    </location>
</feature>
<dbReference type="Proteomes" id="UP001597371">
    <property type="component" value="Unassembled WGS sequence"/>
</dbReference>
<evidence type="ECO:0000259" key="2">
    <source>
        <dbReference type="PROSITE" id="PS50887"/>
    </source>
</evidence>
<dbReference type="Pfam" id="PF00563">
    <property type="entry name" value="EAL"/>
    <property type="match status" value="1"/>
</dbReference>
<dbReference type="Pfam" id="PF00990">
    <property type="entry name" value="GGDEF"/>
    <property type="match status" value="1"/>
</dbReference>
<dbReference type="Gene3D" id="3.30.450.20">
    <property type="entry name" value="PAS domain"/>
    <property type="match status" value="1"/>
</dbReference>
<keyword evidence="4" id="KW-1185">Reference proteome</keyword>
<dbReference type="InterPro" id="IPR043128">
    <property type="entry name" value="Rev_trsase/Diguanyl_cyclase"/>
</dbReference>
<feature type="domain" description="EAL" evidence="1">
    <location>
        <begin position="486"/>
        <end position="741"/>
    </location>
</feature>
<dbReference type="InterPro" id="IPR029787">
    <property type="entry name" value="Nucleotide_cyclase"/>
</dbReference>
<dbReference type="SMART" id="SM00065">
    <property type="entry name" value="GAF"/>
    <property type="match status" value="1"/>
</dbReference>
<dbReference type="InterPro" id="IPR035919">
    <property type="entry name" value="EAL_sf"/>
</dbReference>
<protein>
    <submittedName>
        <fullName evidence="3">Bifunctional diguanylate cyclase/phosphodiesterase</fullName>
    </submittedName>
</protein>
<dbReference type="CDD" id="cd01948">
    <property type="entry name" value="EAL"/>
    <property type="match status" value="1"/>
</dbReference>
<name>A0ABW5CI98_9HYPH</name>
<dbReference type="InterPro" id="IPR029016">
    <property type="entry name" value="GAF-like_dom_sf"/>
</dbReference>
<dbReference type="InterPro" id="IPR035965">
    <property type="entry name" value="PAS-like_dom_sf"/>
</dbReference>
<dbReference type="PANTHER" id="PTHR44757">
    <property type="entry name" value="DIGUANYLATE CYCLASE DGCP"/>
    <property type="match status" value="1"/>
</dbReference>
<dbReference type="Gene3D" id="3.20.20.450">
    <property type="entry name" value="EAL domain"/>
    <property type="match status" value="1"/>
</dbReference>
<dbReference type="InterPro" id="IPR052155">
    <property type="entry name" value="Biofilm_reg_signaling"/>
</dbReference>
<dbReference type="SUPFAM" id="SSF141868">
    <property type="entry name" value="EAL domain-like"/>
    <property type="match status" value="1"/>
</dbReference>
<evidence type="ECO:0000259" key="1">
    <source>
        <dbReference type="PROSITE" id="PS50883"/>
    </source>
</evidence>
<comment type="caution">
    <text evidence="3">The sequence shown here is derived from an EMBL/GenBank/DDBJ whole genome shotgun (WGS) entry which is preliminary data.</text>
</comment>
<dbReference type="PROSITE" id="PS50883">
    <property type="entry name" value="EAL"/>
    <property type="match status" value="1"/>
</dbReference>
<sequence>MAAAEKNELRRLRSLQDSGLLEGGNLPEMSDLCEIVREMFAVQSVYVSAVDRDDLWFVGRSGLDLERIPRAQSLCQYAIRFDEALVVPDARHDPRFRDLMWVREGVVRFYAAVPLAIEAGLNLGSLCIVDSEPRRFDATDTARLRRFAAIAQGLMRARASALAVRRRSQELESRNVTVLKQAEDIWRTGRVLKQVGRLAQLGLWEWNPAEGRLSLSTEIHRLTGIEEAGPLTASEGLSIFGPADALALRKALSRAVRKRRPLDLRVSYRTRDGHVRRAHILGESSSAGAQPERVFGTFHDITHQHETALRLMHISKHDQLTGLANRTFFADRLEQAVGEAKRRGGMGALLLLDLEDLQVINDSQGHEAGNAALVEVARRVAGFLGPEDVFGRVGGDEFGIFFTRVKSQSEAAKRASRLMEALADDVKMQGQSVPLRCSLGISIFPSHGGDGRALMQNADIALQRAKGDGGGAVLFAQTMREAFDTRIRQIAQFRAALRAEAVEAFYQPQMDAATGALNGFEALARWHKPDGRLATAGEFQAALCDQRAAIALGERMIACVSSDLRRLLDAGMHPPRISLNVTGFEFWKGDYPDKIAEAFDRRGVPLDLLGLEVTESVFLDRPGATVGEQLSRLRALGITISLDDFGTGYASLTHLKSYAIDTIKIDRSFIRDLCGCGEDEAIVGTLITLSRSLGIRTVAEGVETCEQAERLRRLGCDSFQGFLFGRAIPFDEAAALLRRPVAAMQ</sequence>
<dbReference type="PANTHER" id="PTHR44757:SF2">
    <property type="entry name" value="BIOFILM ARCHITECTURE MAINTENANCE PROTEIN MBAA"/>
    <property type="match status" value="1"/>
</dbReference>
<dbReference type="InterPro" id="IPR003018">
    <property type="entry name" value="GAF"/>
</dbReference>
<dbReference type="Gene3D" id="3.30.70.270">
    <property type="match status" value="1"/>
</dbReference>
<dbReference type="InterPro" id="IPR001633">
    <property type="entry name" value="EAL_dom"/>
</dbReference>
<dbReference type="CDD" id="cd01949">
    <property type="entry name" value="GGDEF"/>
    <property type="match status" value="1"/>
</dbReference>
<organism evidence="3 4">
    <name type="scientific">Aureimonas populi</name>
    <dbReference type="NCBI Taxonomy" id="1701758"/>
    <lineage>
        <taxon>Bacteria</taxon>
        <taxon>Pseudomonadati</taxon>
        <taxon>Pseudomonadota</taxon>
        <taxon>Alphaproteobacteria</taxon>
        <taxon>Hyphomicrobiales</taxon>
        <taxon>Aurantimonadaceae</taxon>
        <taxon>Aureimonas</taxon>
    </lineage>
</organism>
<dbReference type="Gene3D" id="3.30.450.40">
    <property type="match status" value="1"/>
</dbReference>
<dbReference type="NCBIfam" id="TIGR00254">
    <property type="entry name" value="GGDEF"/>
    <property type="match status" value="1"/>
</dbReference>
<dbReference type="Pfam" id="PF01590">
    <property type="entry name" value="GAF"/>
    <property type="match status" value="1"/>
</dbReference>
<dbReference type="SUPFAM" id="SSF55073">
    <property type="entry name" value="Nucleotide cyclase"/>
    <property type="match status" value="1"/>
</dbReference>
<dbReference type="SUPFAM" id="SSF55781">
    <property type="entry name" value="GAF domain-like"/>
    <property type="match status" value="1"/>
</dbReference>
<dbReference type="SMART" id="SM00267">
    <property type="entry name" value="GGDEF"/>
    <property type="match status" value="1"/>
</dbReference>
<evidence type="ECO:0000313" key="3">
    <source>
        <dbReference type="EMBL" id="MFD2237014.1"/>
    </source>
</evidence>
<accession>A0ABW5CI98</accession>
<proteinExistence type="predicted"/>
<dbReference type="PROSITE" id="PS50887">
    <property type="entry name" value="GGDEF"/>
    <property type="match status" value="1"/>
</dbReference>
<evidence type="ECO:0000313" key="4">
    <source>
        <dbReference type="Proteomes" id="UP001597371"/>
    </source>
</evidence>
<gene>
    <name evidence="3" type="ORF">ACFSKQ_05975</name>
</gene>
<dbReference type="RefSeq" id="WP_209736841.1">
    <property type="nucleotide sequence ID" value="NZ_CP072611.1"/>
</dbReference>